<name>A0A8J2Z364_9GAMM</name>
<accession>A0A8J2Z364</accession>
<comment type="caution">
    <text evidence="2">The sequence shown here is derived from an EMBL/GenBank/DDBJ whole genome shotgun (WGS) entry which is preliminary data.</text>
</comment>
<sequence>MNIPTISLNSKIKNFHTRQIFYSNEVNHLAPELLNPHGSALVEQQGRLALYSKHQLAAIRMTRISMESINNHDIEYALRQFLAQLQYDKQQFYFVQQEEAFRLCHGDHDGLPGITIDCYNSTTVVQSSSAASDLLMPYVIQALVALMPDTAIFERSTGQIREIEKLGSITQWQYLSGELTQTTLFAGKRIMFDLINGQKTGLFLDQRLNLIALRNYLHKEMTSMLDICSYMGAWSVAAADFIDHFTLIDQSKAALAMAKTNIEENHQNTSSIDIELEHGDIFETLKKLKAEQQYFDVVVADPPAFAKSKKHIPEAKRAYQRLFKLALSCLNKGGLFIACSCSRHIDETTFFEILQSLSYDLVLLHKGYSSPCHTQSIHVDYHDYLKCYIFKLR</sequence>
<gene>
    <name evidence="2" type="ORF">GCM10010995_03920</name>
</gene>
<evidence type="ECO:0000313" key="2">
    <source>
        <dbReference type="EMBL" id="GGF89787.1"/>
    </source>
</evidence>
<dbReference type="AlphaFoldDB" id="A0A8J2Z364"/>
<protein>
    <submittedName>
        <fullName evidence="2">SAM-dependent methyltransferase</fullName>
    </submittedName>
</protein>
<dbReference type="InterPro" id="IPR025714">
    <property type="entry name" value="Methyltranfer_dom"/>
</dbReference>
<feature type="domain" description="Methyltransferase" evidence="1">
    <location>
        <begin position="221"/>
        <end position="346"/>
    </location>
</feature>
<dbReference type="PANTHER" id="PTHR42873:SF1">
    <property type="entry name" value="S-ADENOSYLMETHIONINE-DEPENDENT METHYLTRANSFERASE DOMAIN-CONTAINING PROTEIN"/>
    <property type="match status" value="1"/>
</dbReference>
<evidence type="ECO:0000313" key="3">
    <source>
        <dbReference type="Proteomes" id="UP000636949"/>
    </source>
</evidence>
<organism evidence="2 3">
    <name type="scientific">Cysteiniphilum litorale</name>
    <dbReference type="NCBI Taxonomy" id="2056700"/>
    <lineage>
        <taxon>Bacteria</taxon>
        <taxon>Pseudomonadati</taxon>
        <taxon>Pseudomonadota</taxon>
        <taxon>Gammaproteobacteria</taxon>
        <taxon>Thiotrichales</taxon>
        <taxon>Fastidiosibacteraceae</taxon>
        <taxon>Cysteiniphilum</taxon>
    </lineage>
</organism>
<dbReference type="CDD" id="cd11572">
    <property type="entry name" value="RlmI_M_like"/>
    <property type="match status" value="1"/>
</dbReference>
<dbReference type="Gene3D" id="3.30.750.80">
    <property type="entry name" value="RNA methyltransferase domain (HRMD) like"/>
    <property type="match status" value="1"/>
</dbReference>
<proteinExistence type="predicted"/>
<dbReference type="PANTHER" id="PTHR42873">
    <property type="entry name" value="RIBOSOMAL RNA LARGE SUBUNIT METHYLTRANSFERASE"/>
    <property type="match status" value="1"/>
</dbReference>
<dbReference type="GO" id="GO:0032259">
    <property type="term" value="P:methylation"/>
    <property type="evidence" value="ECO:0007669"/>
    <property type="project" value="UniProtKB-KW"/>
</dbReference>
<evidence type="ECO:0000259" key="1">
    <source>
        <dbReference type="Pfam" id="PF13847"/>
    </source>
</evidence>
<dbReference type="GO" id="GO:0006364">
    <property type="term" value="P:rRNA processing"/>
    <property type="evidence" value="ECO:0007669"/>
    <property type="project" value="UniProtKB-KW"/>
</dbReference>
<dbReference type="Pfam" id="PF13847">
    <property type="entry name" value="Methyltransf_31"/>
    <property type="match status" value="1"/>
</dbReference>
<dbReference type="InterPro" id="IPR029063">
    <property type="entry name" value="SAM-dependent_MTases_sf"/>
</dbReference>
<dbReference type="SUPFAM" id="SSF53335">
    <property type="entry name" value="S-adenosyl-L-methionine-dependent methyltransferases"/>
    <property type="match status" value="1"/>
</dbReference>
<dbReference type="GO" id="GO:0008168">
    <property type="term" value="F:methyltransferase activity"/>
    <property type="evidence" value="ECO:0007669"/>
    <property type="project" value="UniProtKB-KW"/>
</dbReference>
<dbReference type="OrthoDB" id="9805492at2"/>
<dbReference type="Gene3D" id="3.40.50.150">
    <property type="entry name" value="Vaccinia Virus protein VP39"/>
    <property type="match status" value="1"/>
</dbReference>
<dbReference type="RefSeq" id="WP_117001490.1">
    <property type="nucleotide sequence ID" value="NZ_BMJS01000002.1"/>
</dbReference>
<keyword evidence="3" id="KW-1185">Reference proteome</keyword>
<keyword evidence="2" id="KW-0808">Transferase</keyword>
<dbReference type="EMBL" id="BMJS01000002">
    <property type="protein sequence ID" value="GGF89787.1"/>
    <property type="molecule type" value="Genomic_DNA"/>
</dbReference>
<dbReference type="CDD" id="cd02440">
    <property type="entry name" value="AdoMet_MTases"/>
    <property type="match status" value="1"/>
</dbReference>
<reference evidence="2" key="1">
    <citation type="journal article" date="2014" name="Int. J. Syst. Evol. Microbiol.">
        <title>Complete genome sequence of Corynebacterium casei LMG S-19264T (=DSM 44701T), isolated from a smear-ripened cheese.</title>
        <authorList>
            <consortium name="US DOE Joint Genome Institute (JGI-PGF)"/>
            <person name="Walter F."/>
            <person name="Albersmeier A."/>
            <person name="Kalinowski J."/>
            <person name="Ruckert C."/>
        </authorList>
    </citation>
    <scope>NUCLEOTIDE SEQUENCE</scope>
    <source>
        <strain evidence="2">CGMCC 1.15758</strain>
    </source>
</reference>
<reference evidence="2" key="2">
    <citation type="submission" date="2020-09" db="EMBL/GenBank/DDBJ databases">
        <authorList>
            <person name="Sun Q."/>
            <person name="Zhou Y."/>
        </authorList>
    </citation>
    <scope>NUCLEOTIDE SEQUENCE</scope>
    <source>
        <strain evidence="2">CGMCC 1.15758</strain>
    </source>
</reference>
<dbReference type="Proteomes" id="UP000636949">
    <property type="component" value="Unassembled WGS sequence"/>
</dbReference>
<keyword evidence="2" id="KW-0489">Methyltransferase</keyword>